<dbReference type="GO" id="GO:0006950">
    <property type="term" value="P:response to stress"/>
    <property type="evidence" value="ECO:0007669"/>
    <property type="project" value="UniProtKB-ARBA"/>
</dbReference>
<keyword evidence="4 7" id="KW-0547">Nucleotide-binding</keyword>
<dbReference type="PROSITE" id="PS00107">
    <property type="entry name" value="PROTEIN_KINASE_ATP"/>
    <property type="match status" value="1"/>
</dbReference>
<evidence type="ECO:0000256" key="7">
    <source>
        <dbReference type="PROSITE-ProRule" id="PRU10141"/>
    </source>
</evidence>
<dbReference type="InterPro" id="IPR008271">
    <property type="entry name" value="Ser/Thr_kinase_AS"/>
</dbReference>
<keyword evidence="10" id="KW-1185">Reference proteome</keyword>
<evidence type="ECO:0000259" key="9">
    <source>
        <dbReference type="PROSITE" id="PS50011"/>
    </source>
</evidence>
<dbReference type="PROSITE" id="PS50011">
    <property type="entry name" value="PROTEIN_KINASE_DOM"/>
    <property type="match status" value="1"/>
</dbReference>
<protein>
    <submittedName>
        <fullName evidence="11">Mitogen-activated protein kinase kinase kinase 7</fullName>
    </submittedName>
</protein>
<dbReference type="OrthoDB" id="10261027at2759"/>
<dbReference type="InterPro" id="IPR017441">
    <property type="entry name" value="Protein_kinase_ATP_BS"/>
</dbReference>
<dbReference type="RefSeq" id="XP_051862823.1">
    <property type="nucleotide sequence ID" value="XM_052006863.1"/>
</dbReference>
<dbReference type="InterPro" id="IPR000719">
    <property type="entry name" value="Prot_kinase_dom"/>
</dbReference>
<dbReference type="Proteomes" id="UP000515160">
    <property type="component" value="Chromosome 2R"/>
</dbReference>
<evidence type="ECO:0000256" key="6">
    <source>
        <dbReference type="ARBA" id="ARBA00022840"/>
    </source>
</evidence>
<dbReference type="GO" id="GO:0005524">
    <property type="term" value="F:ATP binding"/>
    <property type="evidence" value="ECO:0007669"/>
    <property type="project" value="UniProtKB-UniRule"/>
</dbReference>
<evidence type="ECO:0000313" key="11">
    <source>
        <dbReference type="RefSeq" id="XP_051862823.1"/>
    </source>
</evidence>
<reference evidence="11" key="1">
    <citation type="submission" date="2025-08" db="UniProtKB">
        <authorList>
            <consortium name="RefSeq"/>
        </authorList>
    </citation>
    <scope>IDENTIFICATION</scope>
    <source>
        <strain evidence="11">15112-1751.03</strain>
        <tissue evidence="11">Whole Adult</tissue>
    </source>
</reference>
<evidence type="ECO:0000256" key="2">
    <source>
        <dbReference type="ARBA" id="ARBA00022527"/>
    </source>
</evidence>
<feature type="domain" description="Protein kinase" evidence="9">
    <location>
        <begin position="9"/>
        <end position="266"/>
    </location>
</feature>
<evidence type="ECO:0000256" key="3">
    <source>
        <dbReference type="ARBA" id="ARBA00022679"/>
    </source>
</evidence>
<dbReference type="InterPro" id="IPR011009">
    <property type="entry name" value="Kinase-like_dom_sf"/>
</dbReference>
<dbReference type="GO" id="GO:0019899">
    <property type="term" value="F:enzyme binding"/>
    <property type="evidence" value="ECO:0007669"/>
    <property type="project" value="UniProtKB-ARBA"/>
</dbReference>
<keyword evidence="3" id="KW-0808">Transferase</keyword>
<keyword evidence="2 8" id="KW-0723">Serine/threonine-protein kinase</keyword>
<dbReference type="PANTHER" id="PTHR46716">
    <property type="entry name" value="MITOGEN-ACTIVATED PROTEIN KINASE KINASE KINASE 7"/>
    <property type="match status" value="1"/>
</dbReference>
<gene>
    <name evidence="11" type="primary">LOC127565927</name>
</gene>
<dbReference type="PANTHER" id="PTHR46716:SF1">
    <property type="entry name" value="MITOGEN-ACTIVATED PROTEIN KINASE KINASE KINASE 7"/>
    <property type="match status" value="1"/>
</dbReference>
<dbReference type="InterPro" id="IPR001245">
    <property type="entry name" value="Ser-Thr/Tyr_kinase_cat_dom"/>
</dbReference>
<dbReference type="PIRSF" id="PIRSF000654">
    <property type="entry name" value="Integrin-linked_kinase"/>
    <property type="match status" value="1"/>
</dbReference>
<evidence type="ECO:0000256" key="5">
    <source>
        <dbReference type="ARBA" id="ARBA00022777"/>
    </source>
</evidence>
<dbReference type="SMART" id="SM00220">
    <property type="entry name" value="S_TKc"/>
    <property type="match status" value="1"/>
</dbReference>
<dbReference type="PROSITE" id="PS00108">
    <property type="entry name" value="PROTEIN_KINASE_ST"/>
    <property type="match status" value="1"/>
</dbReference>
<dbReference type="Gene3D" id="3.30.200.20">
    <property type="entry name" value="Phosphorylase Kinase, domain 1"/>
    <property type="match status" value="1"/>
</dbReference>
<comment type="similarity">
    <text evidence="1">Belongs to the protein kinase superfamily. STE Ser/Thr protein kinase family. MAP kinase kinase kinase subfamily.</text>
</comment>
<feature type="binding site" evidence="7">
    <location>
        <position position="36"/>
    </location>
    <ligand>
        <name>ATP</name>
        <dbReference type="ChEBI" id="CHEBI:30616"/>
    </ligand>
</feature>
<dbReference type="SUPFAM" id="SSF56112">
    <property type="entry name" value="Protein kinase-like (PK-like)"/>
    <property type="match status" value="1"/>
</dbReference>
<dbReference type="GO" id="GO:0043123">
    <property type="term" value="P:positive regulation of canonical NF-kappaB signal transduction"/>
    <property type="evidence" value="ECO:0007669"/>
    <property type="project" value="TreeGrafter"/>
</dbReference>
<dbReference type="GO" id="GO:0007254">
    <property type="term" value="P:JNK cascade"/>
    <property type="evidence" value="ECO:0007669"/>
    <property type="project" value="TreeGrafter"/>
</dbReference>
<dbReference type="GeneID" id="127565927"/>
<dbReference type="Gene3D" id="1.10.510.10">
    <property type="entry name" value="Transferase(Phosphotransferase) domain 1"/>
    <property type="match status" value="1"/>
</dbReference>
<sequence>MNTIDFEQITLGDEIGSGSFGKVYQATYRNKNVAVKRINLNVSDEDFEREFKQLSRANHINIIFLHGTAMNQDVHYLVMEYVDGGSLFKLLYSMPRATYTINHIINWALQAAKGVAYLHAMTPKAVIHRDLKPHNMLLDNKHRSLKICDFGTVRYLSSMMTKNSGTAPYMAPEVFNGQKYAEKCDVYSWSITLWELFARKIPFSDCSNELIVCQRVEKGIRPALVDLEIECPAGLKNLMNDGWQTDPQLRPTMNDIVEALSKYPFDFEQLGI</sequence>
<dbReference type="GO" id="GO:0004709">
    <property type="term" value="F:MAP kinase kinase kinase activity"/>
    <property type="evidence" value="ECO:0007669"/>
    <property type="project" value="TreeGrafter"/>
</dbReference>
<evidence type="ECO:0000256" key="1">
    <source>
        <dbReference type="ARBA" id="ARBA00006529"/>
    </source>
</evidence>
<evidence type="ECO:0000313" key="10">
    <source>
        <dbReference type="Proteomes" id="UP000515160"/>
    </source>
</evidence>
<dbReference type="GO" id="GO:0006955">
    <property type="term" value="P:immune response"/>
    <property type="evidence" value="ECO:0007669"/>
    <property type="project" value="TreeGrafter"/>
</dbReference>
<accession>A0A9C6TB62</accession>
<keyword evidence="6 7" id="KW-0067">ATP-binding</keyword>
<proteinExistence type="inferred from homology"/>
<evidence type="ECO:0000256" key="4">
    <source>
        <dbReference type="ARBA" id="ARBA00022741"/>
    </source>
</evidence>
<dbReference type="PRINTS" id="PR00109">
    <property type="entry name" value="TYRKINASE"/>
</dbReference>
<name>A0A9C6TB62_DROAB</name>
<evidence type="ECO:0000256" key="8">
    <source>
        <dbReference type="RuleBase" id="RU000304"/>
    </source>
</evidence>
<dbReference type="Pfam" id="PF00069">
    <property type="entry name" value="Pkinase"/>
    <property type="match status" value="1"/>
</dbReference>
<organism evidence="10 11">
    <name type="scientific">Drosophila albomicans</name>
    <name type="common">Fruit fly</name>
    <dbReference type="NCBI Taxonomy" id="7291"/>
    <lineage>
        <taxon>Eukaryota</taxon>
        <taxon>Metazoa</taxon>
        <taxon>Ecdysozoa</taxon>
        <taxon>Arthropoda</taxon>
        <taxon>Hexapoda</taxon>
        <taxon>Insecta</taxon>
        <taxon>Pterygota</taxon>
        <taxon>Neoptera</taxon>
        <taxon>Endopterygota</taxon>
        <taxon>Diptera</taxon>
        <taxon>Brachycera</taxon>
        <taxon>Muscomorpha</taxon>
        <taxon>Ephydroidea</taxon>
        <taxon>Drosophilidae</taxon>
        <taxon>Drosophila</taxon>
    </lineage>
</organism>
<keyword evidence="5 11" id="KW-0418">Kinase</keyword>
<dbReference type="AlphaFoldDB" id="A0A9C6TB62"/>